<keyword evidence="9" id="KW-0833">Ubl conjugation pathway</keyword>
<evidence type="ECO:0000313" key="16">
    <source>
        <dbReference type="Proteomes" id="UP001311232"/>
    </source>
</evidence>
<evidence type="ECO:0000259" key="14">
    <source>
        <dbReference type="Pfam" id="PF18212"/>
    </source>
</evidence>
<feature type="chain" id="PRO_5043765529" description="RING-type E3 ubiquitin transferase" evidence="13">
    <location>
        <begin position="33"/>
        <end position="173"/>
    </location>
</feature>
<dbReference type="InterPro" id="IPR051073">
    <property type="entry name" value="ZNRF3_Arkadia_E3_ligases"/>
</dbReference>
<evidence type="ECO:0000313" key="15">
    <source>
        <dbReference type="EMBL" id="KAK5599137.1"/>
    </source>
</evidence>
<dbReference type="GO" id="GO:0061630">
    <property type="term" value="F:ubiquitin protein ligase activity"/>
    <property type="evidence" value="ECO:0007669"/>
    <property type="project" value="UniProtKB-EC"/>
</dbReference>
<evidence type="ECO:0000256" key="6">
    <source>
        <dbReference type="ARBA" id="ARBA00022679"/>
    </source>
</evidence>
<dbReference type="GO" id="GO:0012505">
    <property type="term" value="C:endomembrane system"/>
    <property type="evidence" value="ECO:0007669"/>
    <property type="project" value="UniProtKB-SubCell"/>
</dbReference>
<keyword evidence="6" id="KW-0808">Transferase</keyword>
<evidence type="ECO:0000256" key="3">
    <source>
        <dbReference type="ARBA" id="ARBA00004906"/>
    </source>
</evidence>
<evidence type="ECO:0000256" key="12">
    <source>
        <dbReference type="ARBA" id="ARBA00046288"/>
    </source>
</evidence>
<keyword evidence="11" id="KW-0472">Membrane</keyword>
<protein>
    <recommendedName>
        <fullName evidence="4">RING-type E3 ubiquitin transferase</fullName>
        <ecNumber evidence="4">2.3.2.27</ecNumber>
    </recommendedName>
</protein>
<evidence type="ECO:0000256" key="7">
    <source>
        <dbReference type="ARBA" id="ARBA00022692"/>
    </source>
</evidence>
<dbReference type="Pfam" id="PF18212">
    <property type="entry name" value="ZNRF_3_ecto"/>
    <property type="match status" value="1"/>
</dbReference>
<evidence type="ECO:0000256" key="13">
    <source>
        <dbReference type="SAM" id="SignalP"/>
    </source>
</evidence>
<organism evidence="15 16">
    <name type="scientific">Crenichthys baileyi</name>
    <name type="common">White River springfish</name>
    <dbReference type="NCBI Taxonomy" id="28760"/>
    <lineage>
        <taxon>Eukaryota</taxon>
        <taxon>Metazoa</taxon>
        <taxon>Chordata</taxon>
        <taxon>Craniata</taxon>
        <taxon>Vertebrata</taxon>
        <taxon>Euteleostomi</taxon>
        <taxon>Actinopterygii</taxon>
        <taxon>Neopterygii</taxon>
        <taxon>Teleostei</taxon>
        <taxon>Neoteleostei</taxon>
        <taxon>Acanthomorphata</taxon>
        <taxon>Ovalentaria</taxon>
        <taxon>Atherinomorphae</taxon>
        <taxon>Cyprinodontiformes</taxon>
        <taxon>Goodeidae</taxon>
        <taxon>Crenichthys</taxon>
    </lineage>
</organism>
<keyword evidence="10" id="KW-1133">Transmembrane helix</keyword>
<evidence type="ECO:0000256" key="1">
    <source>
        <dbReference type="ARBA" id="ARBA00000900"/>
    </source>
</evidence>
<evidence type="ECO:0000256" key="4">
    <source>
        <dbReference type="ARBA" id="ARBA00012483"/>
    </source>
</evidence>
<dbReference type="EMBL" id="JAHHUM010002962">
    <property type="protein sequence ID" value="KAK5599137.1"/>
    <property type="molecule type" value="Genomic_DNA"/>
</dbReference>
<dbReference type="InterPro" id="IPR040700">
    <property type="entry name" value="ZNRF-3_ecto"/>
</dbReference>
<dbReference type="PANTHER" id="PTHR16200">
    <property type="entry name" value="RING ZINC FINGER"/>
    <property type="match status" value="1"/>
</dbReference>
<evidence type="ECO:0000256" key="2">
    <source>
        <dbReference type="ARBA" id="ARBA00004236"/>
    </source>
</evidence>
<comment type="pathway">
    <text evidence="3">Protein modification; protein ubiquitination.</text>
</comment>
<feature type="signal peptide" evidence="13">
    <location>
        <begin position="1"/>
        <end position="32"/>
    </location>
</feature>
<comment type="caution">
    <text evidence="15">The sequence shown here is derived from an EMBL/GenBank/DDBJ whole genome shotgun (WGS) entry which is preliminary data.</text>
</comment>
<evidence type="ECO:0000256" key="10">
    <source>
        <dbReference type="ARBA" id="ARBA00022989"/>
    </source>
</evidence>
<keyword evidence="8 13" id="KW-0732">Signal</keyword>
<dbReference type="EC" id="2.3.2.27" evidence="4"/>
<evidence type="ECO:0000256" key="8">
    <source>
        <dbReference type="ARBA" id="ARBA00022729"/>
    </source>
</evidence>
<keyword evidence="16" id="KW-1185">Reference proteome</keyword>
<comment type="subcellular location">
    <subcellularLocation>
        <location evidence="2">Cell membrane</location>
    </subcellularLocation>
    <subcellularLocation>
        <location evidence="12">Endomembrane system</location>
        <topology evidence="12">Single-pass type I membrane protein</topology>
    </subcellularLocation>
</comment>
<sequence>MMIFLRRGSDRLPDSVVLVIWLLVASLGAVLAKDTAFVEVVLFESSPNGDYTTYTTGLQGRFSKAGATISAEGEIVQMHPLGLCNNNDEEDLYEYGWVGVVKLEQPELDPSCLTVLGKAQTQLGALRLAPARLPGQTGQYLPPTSLLTLSGQPGHNTQAILETMPVTLFGLGL</sequence>
<evidence type="ECO:0000256" key="9">
    <source>
        <dbReference type="ARBA" id="ARBA00022786"/>
    </source>
</evidence>
<keyword evidence="5" id="KW-1003">Cell membrane</keyword>
<accession>A0AAV9QS22</accession>
<keyword evidence="7" id="KW-0812">Transmembrane</keyword>
<dbReference type="Proteomes" id="UP001311232">
    <property type="component" value="Unassembled WGS sequence"/>
</dbReference>
<evidence type="ECO:0000256" key="11">
    <source>
        <dbReference type="ARBA" id="ARBA00023136"/>
    </source>
</evidence>
<dbReference type="Gene3D" id="3.50.30.30">
    <property type="match status" value="1"/>
</dbReference>
<comment type="catalytic activity">
    <reaction evidence="1">
        <text>S-ubiquitinyl-[E2 ubiquitin-conjugating enzyme]-L-cysteine + [acceptor protein]-L-lysine = [E2 ubiquitin-conjugating enzyme]-L-cysteine + N(6)-ubiquitinyl-[acceptor protein]-L-lysine.</text>
        <dbReference type="EC" id="2.3.2.27"/>
    </reaction>
</comment>
<feature type="domain" description="ZNRF-3 ectodomain" evidence="14">
    <location>
        <begin position="78"/>
        <end position="122"/>
    </location>
</feature>
<reference evidence="15 16" key="1">
    <citation type="submission" date="2021-06" db="EMBL/GenBank/DDBJ databases">
        <authorList>
            <person name="Palmer J.M."/>
        </authorList>
    </citation>
    <scope>NUCLEOTIDE SEQUENCE [LARGE SCALE GENOMIC DNA]</scope>
    <source>
        <strain evidence="15 16">MEX-2019</strain>
        <tissue evidence="15">Muscle</tissue>
    </source>
</reference>
<proteinExistence type="predicted"/>
<dbReference type="AlphaFoldDB" id="A0AAV9QS22"/>
<evidence type="ECO:0000256" key="5">
    <source>
        <dbReference type="ARBA" id="ARBA00022475"/>
    </source>
</evidence>
<name>A0AAV9QS22_9TELE</name>
<gene>
    <name evidence="15" type="primary">ZNRF3_1</name>
    <name evidence="15" type="ORF">CRENBAI_025457</name>
</gene>
<dbReference type="GO" id="GO:0005886">
    <property type="term" value="C:plasma membrane"/>
    <property type="evidence" value="ECO:0007669"/>
    <property type="project" value="UniProtKB-SubCell"/>
</dbReference>